<dbReference type="AlphaFoldDB" id="A0A9N8S2R7"/>
<sequence>MIGTRSATVDFSGLTIPEIHAQCSMIIDAMQRRLPPPEYCVMVGRFASTEAMKAIGVEGFMMWLSPAAPISIHAALSSLIWRRYVSRKYRNGYSLRAIAKATGSSKSALGRVAQWLDGESSGLELRALRRLEQSFVPHGVCEAMRMQA</sequence>
<proteinExistence type="predicted"/>
<comment type="caution">
    <text evidence="2">The sequence shown here is derived from an EMBL/GenBank/DDBJ whole genome shotgun (WGS) entry which is preliminary data.</text>
</comment>
<evidence type="ECO:0000313" key="3">
    <source>
        <dbReference type="Proteomes" id="UP000789704"/>
    </source>
</evidence>
<organism evidence="2 3">
    <name type="scientific">Paraburkholderia saeva</name>
    <dbReference type="NCBI Taxonomy" id="2777537"/>
    <lineage>
        <taxon>Bacteria</taxon>
        <taxon>Pseudomonadati</taxon>
        <taxon>Pseudomonadota</taxon>
        <taxon>Betaproteobacteria</taxon>
        <taxon>Burkholderiales</taxon>
        <taxon>Burkholderiaceae</taxon>
        <taxon>Paraburkholderia</taxon>
    </lineage>
</organism>
<evidence type="ECO:0000313" key="2">
    <source>
        <dbReference type="EMBL" id="CAG4925530.1"/>
    </source>
</evidence>
<keyword evidence="3" id="KW-1185">Reference proteome</keyword>
<accession>A0A9N8S2R7</accession>
<dbReference type="EMBL" id="CAJQZC010000016">
    <property type="protein sequence ID" value="CAG4925530.1"/>
    <property type="molecule type" value="Genomic_DNA"/>
</dbReference>
<keyword evidence="1" id="KW-0472">Membrane</keyword>
<gene>
    <name evidence="2" type="ORF">LMG31841_05493</name>
</gene>
<protein>
    <submittedName>
        <fullName evidence="2">Uncharacterized protein</fullName>
    </submittedName>
</protein>
<keyword evidence="1" id="KW-0812">Transmembrane</keyword>
<keyword evidence="1" id="KW-1133">Transmembrane helix</keyword>
<dbReference type="RefSeq" id="WP_228939188.1">
    <property type="nucleotide sequence ID" value="NZ_CAJQYX010000023.1"/>
</dbReference>
<reference evidence="2" key="1">
    <citation type="submission" date="2021-04" db="EMBL/GenBank/DDBJ databases">
        <authorList>
            <person name="Vanwijnsberghe S."/>
        </authorList>
    </citation>
    <scope>NUCLEOTIDE SEQUENCE</scope>
    <source>
        <strain evidence="2">LMG 31841</strain>
    </source>
</reference>
<dbReference type="Proteomes" id="UP000789704">
    <property type="component" value="Unassembled WGS sequence"/>
</dbReference>
<evidence type="ECO:0000256" key="1">
    <source>
        <dbReference type="SAM" id="Phobius"/>
    </source>
</evidence>
<feature type="transmembrane region" description="Helical" evidence="1">
    <location>
        <begin position="60"/>
        <end position="81"/>
    </location>
</feature>
<name>A0A9N8S2R7_9BURK</name>